<keyword evidence="1" id="KW-1133">Transmembrane helix</keyword>
<dbReference type="Pfam" id="PF06182">
    <property type="entry name" value="ABC2_membrane_6"/>
    <property type="match status" value="1"/>
</dbReference>
<keyword evidence="1" id="KW-0812">Transmembrane</keyword>
<keyword evidence="1" id="KW-0472">Membrane</keyword>
<evidence type="ECO:0000313" key="3">
    <source>
        <dbReference type="Proteomes" id="UP000199800"/>
    </source>
</evidence>
<dbReference type="InterPro" id="IPR010390">
    <property type="entry name" value="ABC-2_transporter-like"/>
</dbReference>
<evidence type="ECO:0000256" key="1">
    <source>
        <dbReference type="SAM" id="Phobius"/>
    </source>
</evidence>
<reference evidence="2 3" key="1">
    <citation type="submission" date="2016-10" db="EMBL/GenBank/DDBJ databases">
        <authorList>
            <person name="de Groot N.N."/>
        </authorList>
    </citation>
    <scope>NUCLEOTIDE SEQUENCE [LARGE SCALE GENOMIC DNA]</scope>
    <source>
        <strain evidence="2 3">DSM 1801</strain>
    </source>
</reference>
<feature type="transmembrane region" description="Helical" evidence="1">
    <location>
        <begin position="20"/>
        <end position="42"/>
    </location>
</feature>
<feature type="transmembrane region" description="Helical" evidence="1">
    <location>
        <begin position="237"/>
        <end position="255"/>
    </location>
</feature>
<dbReference type="AlphaFoldDB" id="A0A1I0G137"/>
<dbReference type="STRING" id="29364.SAMN04487772_1444"/>
<gene>
    <name evidence="2" type="ORF">SAMN04487772_1444</name>
</gene>
<dbReference type="RefSeq" id="WP_092479175.1">
    <property type="nucleotide sequence ID" value="NZ_FOHN01000044.1"/>
</dbReference>
<keyword evidence="3" id="KW-1185">Reference proteome</keyword>
<dbReference type="PANTHER" id="PTHR36832">
    <property type="entry name" value="SLR1174 PROTEIN-RELATED"/>
    <property type="match status" value="1"/>
</dbReference>
<accession>A0A1I0G137</accession>
<sequence length="267" mass="30863">MNIRRYKSLIRVGILEFLRFRLSTIVTMIGNFIYIIIVYFLWKAIYASSTSSTINGMTFYDTLIYLVLAAALFSFMDVRLVWQIGRDIQSGSIITEIIKPVNFMFYQIYKYAGKWIVLFFLTFLPTLITVFIMTRGTIQLGMNIVLFFFSTFLSLMINFLIDFFVATICMYTESIWGLNVMKEVVVAFLSGASVPIAFFPDFVLAIIMKLPFQAIYNTPIMLLLDAQMKVNERIEKLLLQVFWIIVILIGTNLFWKKSLKVITVNGG</sequence>
<dbReference type="Proteomes" id="UP000199800">
    <property type="component" value="Unassembled WGS sequence"/>
</dbReference>
<dbReference type="OrthoDB" id="8582979at2"/>
<evidence type="ECO:0000313" key="2">
    <source>
        <dbReference type="EMBL" id="SET64533.1"/>
    </source>
</evidence>
<feature type="transmembrane region" description="Helical" evidence="1">
    <location>
        <begin position="62"/>
        <end position="82"/>
    </location>
</feature>
<organism evidence="2 3">
    <name type="scientific">[Clostridium] polysaccharolyticum</name>
    <dbReference type="NCBI Taxonomy" id="29364"/>
    <lineage>
        <taxon>Bacteria</taxon>
        <taxon>Bacillati</taxon>
        <taxon>Bacillota</taxon>
        <taxon>Clostridia</taxon>
        <taxon>Lachnospirales</taxon>
        <taxon>Lachnospiraceae</taxon>
    </lineage>
</organism>
<feature type="transmembrane region" description="Helical" evidence="1">
    <location>
        <begin position="184"/>
        <end position="208"/>
    </location>
</feature>
<dbReference type="EMBL" id="FOHN01000044">
    <property type="protein sequence ID" value="SET64533.1"/>
    <property type="molecule type" value="Genomic_DNA"/>
</dbReference>
<proteinExistence type="predicted"/>
<name>A0A1I0G137_9FIRM</name>
<protein>
    <submittedName>
        <fullName evidence="2">ABC-2 type transport system permease protein</fullName>
    </submittedName>
</protein>
<dbReference type="PANTHER" id="PTHR36832:SF1">
    <property type="entry name" value="SLR1174 PROTEIN"/>
    <property type="match status" value="1"/>
</dbReference>
<feature type="transmembrane region" description="Helical" evidence="1">
    <location>
        <begin position="115"/>
        <end position="138"/>
    </location>
</feature>
<feature type="transmembrane region" description="Helical" evidence="1">
    <location>
        <begin position="144"/>
        <end position="172"/>
    </location>
</feature>